<dbReference type="EMBL" id="RAVZ01000352">
    <property type="protein sequence ID" value="RKG74942.1"/>
    <property type="molecule type" value="Genomic_DNA"/>
</dbReference>
<dbReference type="PANTHER" id="PTHR24320:SF148">
    <property type="entry name" value="NAD(P)-BINDING ROSSMANN-FOLD SUPERFAMILY PROTEIN"/>
    <property type="match status" value="1"/>
</dbReference>
<dbReference type="InterPro" id="IPR036291">
    <property type="entry name" value="NAD(P)-bd_dom_sf"/>
</dbReference>
<dbReference type="GO" id="GO:0016491">
    <property type="term" value="F:oxidoreductase activity"/>
    <property type="evidence" value="ECO:0007669"/>
    <property type="project" value="UniProtKB-KW"/>
</dbReference>
<proteinExistence type="inferred from homology"/>
<keyword evidence="4" id="KW-1185">Reference proteome</keyword>
<dbReference type="Pfam" id="PF00106">
    <property type="entry name" value="adh_short"/>
    <property type="match status" value="2"/>
</dbReference>
<dbReference type="InterPro" id="IPR002347">
    <property type="entry name" value="SDR_fam"/>
</dbReference>
<dbReference type="PANTHER" id="PTHR24320">
    <property type="entry name" value="RETINOL DEHYDROGENASE"/>
    <property type="match status" value="1"/>
</dbReference>
<reference evidence="4" key="1">
    <citation type="submission" date="2018-09" db="EMBL/GenBank/DDBJ databases">
        <authorList>
            <person name="Livingstone P.G."/>
            <person name="Whitworth D.E."/>
        </authorList>
    </citation>
    <scope>NUCLEOTIDE SEQUENCE [LARGE SCALE GENOMIC DNA]</scope>
    <source>
        <strain evidence="4">CA054A</strain>
    </source>
</reference>
<protein>
    <submittedName>
        <fullName evidence="3">SDR family NAD(P)-dependent oxidoreductase</fullName>
    </submittedName>
</protein>
<comment type="similarity">
    <text evidence="1">Belongs to the short-chain dehydrogenases/reductases (SDR) family.</text>
</comment>
<comment type="caution">
    <text evidence="3">The sequence shown here is derived from an EMBL/GenBank/DDBJ whole genome shotgun (WGS) entry which is preliminary data.</text>
</comment>
<sequence length="305" mass="32456">MPMTEPILFGARSTANDVLEGLDLKGRTFLLTGCNSGLGAQTLRALTSHGGHVIGLARSLEQAREACARAGGSTTPVACDLGDVASVVAAAETVRALGRPLDAIIANAGVMAPAKLELRYGVEQQFFINHLAHFLLVNRLVDLVPARTGRIVVVSSDAGVNQAPREGIQFDNLDGHRGYKPLAFYGQSKLANSLFARELSRRLADRGILVNSLHPGAVRTSLTRSMGFPFTLIIPVARLFMRSVEQGAATQAFLAANPLVDGITGAYWEDCKVAQGHPLLEDAAFAQRLWTASEDLLRPHVGAVG</sequence>
<evidence type="ECO:0000256" key="1">
    <source>
        <dbReference type="ARBA" id="ARBA00006484"/>
    </source>
</evidence>
<keyword evidence="2" id="KW-0560">Oxidoreductase</keyword>
<dbReference type="Proteomes" id="UP000268094">
    <property type="component" value="Unassembled WGS sequence"/>
</dbReference>
<evidence type="ECO:0000313" key="4">
    <source>
        <dbReference type="Proteomes" id="UP000268094"/>
    </source>
</evidence>
<organism evidence="3 4">
    <name type="scientific">Corallococcus terminator</name>
    <dbReference type="NCBI Taxonomy" id="2316733"/>
    <lineage>
        <taxon>Bacteria</taxon>
        <taxon>Pseudomonadati</taxon>
        <taxon>Myxococcota</taxon>
        <taxon>Myxococcia</taxon>
        <taxon>Myxococcales</taxon>
        <taxon>Cystobacterineae</taxon>
        <taxon>Myxococcaceae</taxon>
        <taxon>Corallococcus</taxon>
    </lineage>
</organism>
<dbReference type="PRINTS" id="PR00081">
    <property type="entry name" value="GDHRDH"/>
</dbReference>
<accession>A0A3A8HUS7</accession>
<dbReference type="AlphaFoldDB" id="A0A3A8HUS7"/>
<evidence type="ECO:0000313" key="3">
    <source>
        <dbReference type="EMBL" id="RKG74942.1"/>
    </source>
</evidence>
<evidence type="ECO:0000256" key="2">
    <source>
        <dbReference type="ARBA" id="ARBA00023002"/>
    </source>
</evidence>
<dbReference type="SUPFAM" id="SSF51735">
    <property type="entry name" value="NAD(P)-binding Rossmann-fold domains"/>
    <property type="match status" value="1"/>
</dbReference>
<dbReference type="Gene3D" id="3.40.50.720">
    <property type="entry name" value="NAD(P)-binding Rossmann-like Domain"/>
    <property type="match status" value="1"/>
</dbReference>
<gene>
    <name evidence="3" type="ORF">D7V88_34255</name>
</gene>
<name>A0A3A8HUS7_9BACT</name>